<feature type="compositionally biased region" description="Basic and acidic residues" evidence="1">
    <location>
        <begin position="1"/>
        <end position="12"/>
    </location>
</feature>
<dbReference type="Proteomes" id="UP001234216">
    <property type="component" value="Unassembled WGS sequence"/>
</dbReference>
<dbReference type="AlphaFoldDB" id="A0AAW8F558"/>
<protein>
    <recommendedName>
        <fullName evidence="4">AraC family transcriptional regulator</fullName>
    </recommendedName>
</protein>
<evidence type="ECO:0000313" key="2">
    <source>
        <dbReference type="EMBL" id="MDQ0905267.1"/>
    </source>
</evidence>
<gene>
    <name evidence="2" type="ORF">QFZ22_001252</name>
</gene>
<organism evidence="2 3">
    <name type="scientific">Streptomyces canus</name>
    <dbReference type="NCBI Taxonomy" id="58343"/>
    <lineage>
        <taxon>Bacteria</taxon>
        <taxon>Bacillati</taxon>
        <taxon>Actinomycetota</taxon>
        <taxon>Actinomycetes</taxon>
        <taxon>Kitasatosporales</taxon>
        <taxon>Streptomycetaceae</taxon>
        <taxon>Streptomyces</taxon>
        <taxon>Streptomyces aurantiacus group</taxon>
    </lineage>
</organism>
<feature type="compositionally biased region" description="Basic and acidic residues" evidence="1">
    <location>
        <begin position="35"/>
        <end position="44"/>
    </location>
</feature>
<evidence type="ECO:0000313" key="3">
    <source>
        <dbReference type="Proteomes" id="UP001234216"/>
    </source>
</evidence>
<feature type="region of interest" description="Disordered" evidence="1">
    <location>
        <begin position="1"/>
        <end position="55"/>
    </location>
</feature>
<dbReference type="RefSeq" id="WP_306972777.1">
    <property type="nucleotide sequence ID" value="NZ_JAUSZV010000005.1"/>
</dbReference>
<accession>A0AAW8F558</accession>
<comment type="caution">
    <text evidence="2">The sequence shown here is derived from an EMBL/GenBank/DDBJ whole genome shotgun (WGS) entry which is preliminary data.</text>
</comment>
<reference evidence="2" key="1">
    <citation type="submission" date="2023-07" db="EMBL/GenBank/DDBJ databases">
        <title>Comparative genomics of wheat-associated soil bacteria to identify genetic determinants of phenazine resistance.</title>
        <authorList>
            <person name="Mouncey N."/>
        </authorList>
    </citation>
    <scope>NUCLEOTIDE SEQUENCE</scope>
    <source>
        <strain evidence="2">V4I22</strain>
    </source>
</reference>
<name>A0AAW8F558_9ACTN</name>
<proteinExistence type="predicted"/>
<sequence length="55" mass="5742">MFPNRTEGRPGGRLEGLPQREVNDQQVSVSGPARHGVDGRRGEGSRTVGADLGAG</sequence>
<evidence type="ECO:0008006" key="4">
    <source>
        <dbReference type="Google" id="ProtNLM"/>
    </source>
</evidence>
<dbReference type="EMBL" id="JAUSZV010000005">
    <property type="protein sequence ID" value="MDQ0905267.1"/>
    <property type="molecule type" value="Genomic_DNA"/>
</dbReference>
<evidence type="ECO:0000256" key="1">
    <source>
        <dbReference type="SAM" id="MobiDB-lite"/>
    </source>
</evidence>